<dbReference type="RefSeq" id="WP_169076650.1">
    <property type="nucleotide sequence ID" value="NZ_JABBXH010000007.1"/>
</dbReference>
<dbReference type="GO" id="GO:0015159">
    <property type="term" value="F:polysaccharide transmembrane transporter activity"/>
    <property type="evidence" value="ECO:0007669"/>
    <property type="project" value="InterPro"/>
</dbReference>
<reference evidence="5 6" key="1">
    <citation type="submission" date="2020-04" db="EMBL/GenBank/DDBJ databases">
        <title>Thalassotalea sp. M1531, isolated from the surface of marine red alga.</title>
        <authorList>
            <person name="Pang L."/>
            <person name="Lu D.-C."/>
        </authorList>
    </citation>
    <scope>NUCLEOTIDE SEQUENCE [LARGE SCALE GENOMIC DNA]</scope>
    <source>
        <strain evidence="5 6">M1531</strain>
    </source>
</reference>
<dbReference type="InterPro" id="IPR019554">
    <property type="entry name" value="Soluble_ligand-bd"/>
</dbReference>
<feature type="chain" id="PRO_5030844495" evidence="2">
    <location>
        <begin position="26"/>
        <end position="177"/>
    </location>
</feature>
<dbReference type="PANTHER" id="PTHR33619:SF3">
    <property type="entry name" value="POLYSACCHARIDE EXPORT PROTEIN GFCE-RELATED"/>
    <property type="match status" value="1"/>
</dbReference>
<protein>
    <submittedName>
        <fullName evidence="5">Polysaccharide export protein</fullName>
    </submittedName>
</protein>
<accession>A0A7Y0Q9L7</accession>
<proteinExistence type="predicted"/>
<dbReference type="Pfam" id="PF10531">
    <property type="entry name" value="SLBB"/>
    <property type="match status" value="1"/>
</dbReference>
<dbReference type="InterPro" id="IPR049712">
    <property type="entry name" value="Poly_export"/>
</dbReference>
<evidence type="ECO:0000313" key="6">
    <source>
        <dbReference type="Proteomes" id="UP000568664"/>
    </source>
</evidence>
<dbReference type="PANTHER" id="PTHR33619">
    <property type="entry name" value="POLYSACCHARIDE EXPORT PROTEIN GFCE-RELATED"/>
    <property type="match status" value="1"/>
</dbReference>
<evidence type="ECO:0000259" key="4">
    <source>
        <dbReference type="Pfam" id="PF10531"/>
    </source>
</evidence>
<evidence type="ECO:0000313" key="5">
    <source>
        <dbReference type="EMBL" id="NMP33335.1"/>
    </source>
</evidence>
<name>A0A7Y0Q9L7_9GAMM</name>
<dbReference type="Proteomes" id="UP000568664">
    <property type="component" value="Unassembled WGS sequence"/>
</dbReference>
<organism evidence="5 6">
    <name type="scientific">Thalassotalea algicola</name>
    <dbReference type="NCBI Taxonomy" id="2716224"/>
    <lineage>
        <taxon>Bacteria</taxon>
        <taxon>Pseudomonadati</taxon>
        <taxon>Pseudomonadota</taxon>
        <taxon>Gammaproteobacteria</taxon>
        <taxon>Alteromonadales</taxon>
        <taxon>Colwelliaceae</taxon>
        <taxon>Thalassotalea</taxon>
    </lineage>
</organism>
<dbReference type="InterPro" id="IPR003715">
    <property type="entry name" value="Poly_export_N"/>
</dbReference>
<sequence length="177" mass="19451">MNYRAIVRILTASVLLLYTCTFAAATDYLLGAGDKILISVYDEPDLKTEVKIDKSGLVSFPFLPDINVLGLATVQVEKIIKKGLEGDYLVHPQVSVSILQYRPFFIHGEVKRPGGYPYQDDLRLDKAIALAGGLSARASKSAWKITRIVDGKTVTIEASIATPVFPDDIISIEQSFF</sequence>
<comment type="caution">
    <text evidence="5">The sequence shown here is derived from an EMBL/GenBank/DDBJ whole genome shotgun (WGS) entry which is preliminary data.</text>
</comment>
<feature type="domain" description="Soluble ligand binding" evidence="4">
    <location>
        <begin position="104"/>
        <end position="154"/>
    </location>
</feature>
<gene>
    <name evidence="5" type="ORF">HII17_17430</name>
</gene>
<dbReference type="Gene3D" id="3.30.1950.10">
    <property type="entry name" value="wza like domain"/>
    <property type="match status" value="1"/>
</dbReference>
<feature type="domain" description="Polysaccharide export protein N-terminal" evidence="3">
    <location>
        <begin position="24"/>
        <end position="98"/>
    </location>
</feature>
<evidence type="ECO:0000256" key="2">
    <source>
        <dbReference type="SAM" id="SignalP"/>
    </source>
</evidence>
<keyword evidence="1 2" id="KW-0732">Signal</keyword>
<dbReference type="AlphaFoldDB" id="A0A7Y0Q9L7"/>
<evidence type="ECO:0000256" key="1">
    <source>
        <dbReference type="ARBA" id="ARBA00022729"/>
    </source>
</evidence>
<evidence type="ECO:0000259" key="3">
    <source>
        <dbReference type="Pfam" id="PF02563"/>
    </source>
</evidence>
<keyword evidence="6" id="KW-1185">Reference proteome</keyword>
<dbReference type="EMBL" id="JABBXH010000007">
    <property type="protein sequence ID" value="NMP33335.1"/>
    <property type="molecule type" value="Genomic_DNA"/>
</dbReference>
<feature type="signal peptide" evidence="2">
    <location>
        <begin position="1"/>
        <end position="25"/>
    </location>
</feature>
<dbReference type="Pfam" id="PF02563">
    <property type="entry name" value="Poly_export"/>
    <property type="match status" value="1"/>
</dbReference>